<evidence type="ECO:0000313" key="2">
    <source>
        <dbReference type="EMBL" id="QHL91660.1"/>
    </source>
</evidence>
<dbReference type="Proteomes" id="UP000464468">
    <property type="component" value="Chromosome"/>
</dbReference>
<reference evidence="2 3" key="1">
    <citation type="submission" date="2020-01" db="EMBL/GenBank/DDBJ databases">
        <title>Sphingomonas sp. C33 whole genome sequece.</title>
        <authorList>
            <person name="Park C."/>
        </authorList>
    </citation>
    <scope>NUCLEOTIDE SEQUENCE [LARGE SCALE GENOMIC DNA]</scope>
    <source>
        <strain evidence="2 3">C33</strain>
    </source>
</reference>
<evidence type="ECO:0000256" key="1">
    <source>
        <dbReference type="SAM" id="MobiDB-lite"/>
    </source>
</evidence>
<proteinExistence type="predicted"/>
<dbReference type="KEGG" id="schy:GVO57_13730"/>
<gene>
    <name evidence="2" type="ORF">GVO57_13730</name>
</gene>
<dbReference type="EMBL" id="CP047895">
    <property type="protein sequence ID" value="QHL91660.1"/>
    <property type="molecule type" value="Genomic_DNA"/>
</dbReference>
<organism evidence="2 3">
    <name type="scientific">Sphingomonas changnyeongensis</name>
    <dbReference type="NCBI Taxonomy" id="2698679"/>
    <lineage>
        <taxon>Bacteria</taxon>
        <taxon>Pseudomonadati</taxon>
        <taxon>Pseudomonadota</taxon>
        <taxon>Alphaproteobacteria</taxon>
        <taxon>Sphingomonadales</taxon>
        <taxon>Sphingomonadaceae</taxon>
        <taxon>Sphingomonas</taxon>
    </lineage>
</organism>
<accession>A0A7Z2NYC5</accession>
<protein>
    <submittedName>
        <fullName evidence="2">Uncharacterized protein</fullName>
    </submittedName>
</protein>
<sequence>MTFTSDLANRAAALAAALAIATLTLIAAVGPATPPASRSDRSERPSTHAGARRKNRI</sequence>
<evidence type="ECO:0000313" key="3">
    <source>
        <dbReference type="Proteomes" id="UP000464468"/>
    </source>
</evidence>
<dbReference type="AlphaFoldDB" id="A0A7Z2NYC5"/>
<feature type="region of interest" description="Disordered" evidence="1">
    <location>
        <begin position="31"/>
        <end position="57"/>
    </location>
</feature>
<dbReference type="RefSeq" id="WP_160593696.1">
    <property type="nucleotide sequence ID" value="NZ_CP047895.1"/>
</dbReference>
<keyword evidence="3" id="KW-1185">Reference proteome</keyword>
<name>A0A7Z2NYC5_9SPHN</name>